<dbReference type="Gene3D" id="3.40.190.290">
    <property type="match status" value="1"/>
</dbReference>
<sequence>MNHRAIEAFRAVMTTGTMTEASRVLRTSQPAVSRMISDLERSLGLSLFDRRHGRVAPTKEGLRLLEAVERSYRSLDSVLQFAADLRDFRDVQIAVAAMPALCLDLVPLAVSDFLAAYPKARVAVHARSSRQVIDWIIAQQTDIGLATPPYDVRGVACDLAVEVPLLCILHPEHRLAGKREIRADDLDGERIISLSNSLTRHRLQQAFDEAGVRLEPGVETPLSIVAARQVELGTGIALVEPYTAAFCAGRRIVARPFVPEIGFSFGLLRPDHAVEGHAAAVFREILIERLTTTGLPCGASPTVTRSVRQDR</sequence>
<dbReference type="Proteomes" id="UP000017819">
    <property type="component" value="Unassembled WGS sequence"/>
</dbReference>
<dbReference type="Gene3D" id="1.10.10.10">
    <property type="entry name" value="Winged helix-like DNA-binding domain superfamily/Winged helix DNA-binding domain"/>
    <property type="match status" value="1"/>
</dbReference>
<organism evidence="6 7">
    <name type="scientific">Lutibaculum baratangense AMV1</name>
    <dbReference type="NCBI Taxonomy" id="631454"/>
    <lineage>
        <taxon>Bacteria</taxon>
        <taxon>Pseudomonadati</taxon>
        <taxon>Pseudomonadota</taxon>
        <taxon>Alphaproteobacteria</taxon>
        <taxon>Hyphomicrobiales</taxon>
        <taxon>Tepidamorphaceae</taxon>
        <taxon>Lutibaculum</taxon>
    </lineage>
</organism>
<dbReference type="InterPro" id="IPR005119">
    <property type="entry name" value="LysR_subst-bd"/>
</dbReference>
<dbReference type="PROSITE" id="PS50931">
    <property type="entry name" value="HTH_LYSR"/>
    <property type="match status" value="1"/>
</dbReference>
<dbReference type="GO" id="GO:0003700">
    <property type="term" value="F:DNA-binding transcription factor activity"/>
    <property type="evidence" value="ECO:0007669"/>
    <property type="project" value="InterPro"/>
</dbReference>
<evidence type="ECO:0000256" key="1">
    <source>
        <dbReference type="ARBA" id="ARBA00009437"/>
    </source>
</evidence>
<comment type="caution">
    <text evidence="6">The sequence shown here is derived from an EMBL/GenBank/DDBJ whole genome shotgun (WGS) entry which is preliminary data.</text>
</comment>
<comment type="similarity">
    <text evidence="1">Belongs to the LysR transcriptional regulatory family.</text>
</comment>
<dbReference type="SUPFAM" id="SSF53850">
    <property type="entry name" value="Periplasmic binding protein-like II"/>
    <property type="match status" value="1"/>
</dbReference>
<dbReference type="PANTHER" id="PTHR30427:SF1">
    <property type="entry name" value="TRANSCRIPTIONAL ACTIVATOR PROTEIN LYSR"/>
    <property type="match status" value="1"/>
</dbReference>
<gene>
    <name evidence="6" type="ORF">N177_0077</name>
</gene>
<dbReference type="Pfam" id="PF00126">
    <property type="entry name" value="HTH_1"/>
    <property type="match status" value="1"/>
</dbReference>
<dbReference type="GO" id="GO:0043565">
    <property type="term" value="F:sequence-specific DNA binding"/>
    <property type="evidence" value="ECO:0007669"/>
    <property type="project" value="TreeGrafter"/>
</dbReference>
<dbReference type="PANTHER" id="PTHR30427">
    <property type="entry name" value="TRANSCRIPTIONAL ACTIVATOR PROTEIN LYSR"/>
    <property type="match status" value="1"/>
</dbReference>
<dbReference type="Pfam" id="PF03466">
    <property type="entry name" value="LysR_substrate"/>
    <property type="match status" value="1"/>
</dbReference>
<dbReference type="GO" id="GO:0009089">
    <property type="term" value="P:lysine biosynthetic process via diaminopimelate"/>
    <property type="evidence" value="ECO:0007669"/>
    <property type="project" value="TreeGrafter"/>
</dbReference>
<keyword evidence="3" id="KW-0238">DNA-binding</keyword>
<keyword evidence="4" id="KW-0804">Transcription</keyword>
<dbReference type="InterPro" id="IPR036388">
    <property type="entry name" value="WH-like_DNA-bd_sf"/>
</dbReference>
<dbReference type="InterPro" id="IPR036390">
    <property type="entry name" value="WH_DNA-bd_sf"/>
</dbReference>
<keyword evidence="7" id="KW-1185">Reference proteome</keyword>
<evidence type="ECO:0000256" key="2">
    <source>
        <dbReference type="ARBA" id="ARBA00023015"/>
    </source>
</evidence>
<evidence type="ECO:0000259" key="5">
    <source>
        <dbReference type="PROSITE" id="PS50931"/>
    </source>
</evidence>
<proteinExistence type="inferred from homology"/>
<dbReference type="GO" id="GO:0010628">
    <property type="term" value="P:positive regulation of gene expression"/>
    <property type="evidence" value="ECO:0007669"/>
    <property type="project" value="TreeGrafter"/>
</dbReference>
<dbReference type="PATRIC" id="fig|631454.5.peg.76"/>
<dbReference type="SUPFAM" id="SSF46785">
    <property type="entry name" value="Winged helix' DNA-binding domain"/>
    <property type="match status" value="1"/>
</dbReference>
<dbReference type="EMBL" id="AWXZ01000005">
    <property type="protein sequence ID" value="ESR27383.1"/>
    <property type="molecule type" value="Genomic_DNA"/>
</dbReference>
<dbReference type="PRINTS" id="PR00039">
    <property type="entry name" value="HTHLYSR"/>
</dbReference>
<evidence type="ECO:0000256" key="4">
    <source>
        <dbReference type="ARBA" id="ARBA00023163"/>
    </source>
</evidence>
<evidence type="ECO:0000313" key="6">
    <source>
        <dbReference type="EMBL" id="ESR27383.1"/>
    </source>
</evidence>
<keyword evidence="2" id="KW-0805">Transcription regulation</keyword>
<protein>
    <submittedName>
        <fullName evidence="6">Transcriptional regulator, LysR family</fullName>
    </submittedName>
</protein>
<dbReference type="AlphaFoldDB" id="V4TNY3"/>
<accession>V4TNY3</accession>
<feature type="domain" description="HTH lysR-type" evidence="5">
    <location>
        <begin position="1"/>
        <end position="58"/>
    </location>
</feature>
<dbReference type="InterPro" id="IPR000847">
    <property type="entry name" value="LysR_HTH_N"/>
</dbReference>
<dbReference type="STRING" id="631454.N177_0077"/>
<dbReference type="RefSeq" id="WP_023430235.1">
    <property type="nucleotide sequence ID" value="NZ_AWXZ01000005.1"/>
</dbReference>
<name>V4TNY3_9HYPH</name>
<evidence type="ECO:0000256" key="3">
    <source>
        <dbReference type="ARBA" id="ARBA00023125"/>
    </source>
</evidence>
<reference evidence="6 7" key="1">
    <citation type="journal article" date="2014" name="Genome Announc.">
        <title>Draft Genome Sequence of Lutibaculum baratangense Strain AMV1T, Isolated from a Mud Volcano in Andamans, India.</title>
        <authorList>
            <person name="Singh A."/>
            <person name="Sreenivas A."/>
            <person name="Sathyanarayana Reddy G."/>
            <person name="Pinnaka A.K."/>
            <person name="Shivaji S."/>
        </authorList>
    </citation>
    <scope>NUCLEOTIDE SEQUENCE [LARGE SCALE GENOMIC DNA]</scope>
    <source>
        <strain evidence="6 7">AMV1</strain>
    </source>
</reference>
<dbReference type="eggNOG" id="COG0583">
    <property type="taxonomic scope" value="Bacteria"/>
</dbReference>
<dbReference type="OrthoDB" id="7840053at2"/>
<evidence type="ECO:0000313" key="7">
    <source>
        <dbReference type="Proteomes" id="UP000017819"/>
    </source>
</evidence>